<dbReference type="EMBL" id="ML979024">
    <property type="protein sequence ID" value="KAF1922516.1"/>
    <property type="molecule type" value="Genomic_DNA"/>
</dbReference>
<evidence type="ECO:0000313" key="2">
    <source>
        <dbReference type="Proteomes" id="UP000800082"/>
    </source>
</evidence>
<name>A0A6A5R720_9PLEO</name>
<keyword evidence="2" id="KW-1185">Reference proteome</keyword>
<dbReference type="GeneID" id="54347260"/>
<protein>
    <submittedName>
        <fullName evidence="1">Uncharacterized protein</fullName>
    </submittedName>
</protein>
<dbReference type="RefSeq" id="XP_033442769.1">
    <property type="nucleotide sequence ID" value="XM_033589612.1"/>
</dbReference>
<dbReference type="AlphaFoldDB" id="A0A6A5R720"/>
<evidence type="ECO:0000313" key="1">
    <source>
        <dbReference type="EMBL" id="KAF1922516.1"/>
    </source>
</evidence>
<dbReference type="OrthoDB" id="10359365at2759"/>
<sequence length="391" mass="44270">MLVENSVGFIDGCPTPVIVRALLQASKFADNCWKIRSIQVASIARPGDIPISDQAYLVYRHSFVLRCTGQPDRALFIIGKFLDTLPFSYTLSPLLNAIYGLLLSSLSWAYISQRKFTDAISVGSQWIPGVSLYETRAEQKIVTARAIAHRHLGRLDHAIRDPKSVLSASTISRAQLYTVASLSDVYCEKQQFRLAYDVLEANAKTSGLSLTNVDVIPLQDTYYRTLLLSFSHVCSCLGMYVESDAVLLRLKEYFGPGPFATTNDQQRLVRTLVLLAQNQHRQATDLIQWHCAVDSWHNLIHIAIYEYQSVSKSGWDYALICLSLHHARRMAMKEKADDRWLRKASEIFLAPVEDHFWIPSMLSNWVSYILDQDFGLSAELRSRIMVCARLS</sequence>
<gene>
    <name evidence="1" type="ORF">M421DRAFT_355426</name>
</gene>
<organism evidence="1 2">
    <name type="scientific">Didymella exigua CBS 183.55</name>
    <dbReference type="NCBI Taxonomy" id="1150837"/>
    <lineage>
        <taxon>Eukaryota</taxon>
        <taxon>Fungi</taxon>
        <taxon>Dikarya</taxon>
        <taxon>Ascomycota</taxon>
        <taxon>Pezizomycotina</taxon>
        <taxon>Dothideomycetes</taxon>
        <taxon>Pleosporomycetidae</taxon>
        <taxon>Pleosporales</taxon>
        <taxon>Pleosporineae</taxon>
        <taxon>Didymellaceae</taxon>
        <taxon>Didymella</taxon>
    </lineage>
</organism>
<reference evidence="1" key="1">
    <citation type="journal article" date="2020" name="Stud. Mycol.">
        <title>101 Dothideomycetes genomes: a test case for predicting lifestyles and emergence of pathogens.</title>
        <authorList>
            <person name="Haridas S."/>
            <person name="Albert R."/>
            <person name="Binder M."/>
            <person name="Bloem J."/>
            <person name="Labutti K."/>
            <person name="Salamov A."/>
            <person name="Andreopoulos B."/>
            <person name="Baker S."/>
            <person name="Barry K."/>
            <person name="Bills G."/>
            <person name="Bluhm B."/>
            <person name="Cannon C."/>
            <person name="Castanera R."/>
            <person name="Culley D."/>
            <person name="Daum C."/>
            <person name="Ezra D."/>
            <person name="Gonzalez J."/>
            <person name="Henrissat B."/>
            <person name="Kuo A."/>
            <person name="Liang C."/>
            <person name="Lipzen A."/>
            <person name="Lutzoni F."/>
            <person name="Magnuson J."/>
            <person name="Mondo S."/>
            <person name="Nolan M."/>
            <person name="Ohm R."/>
            <person name="Pangilinan J."/>
            <person name="Park H.-J."/>
            <person name="Ramirez L."/>
            <person name="Alfaro M."/>
            <person name="Sun H."/>
            <person name="Tritt A."/>
            <person name="Yoshinaga Y."/>
            <person name="Zwiers L.-H."/>
            <person name="Turgeon B."/>
            <person name="Goodwin S."/>
            <person name="Spatafora J."/>
            <person name="Crous P."/>
            <person name="Grigoriev I."/>
        </authorList>
    </citation>
    <scope>NUCLEOTIDE SEQUENCE</scope>
    <source>
        <strain evidence="1">CBS 183.55</strain>
    </source>
</reference>
<accession>A0A6A5R720</accession>
<proteinExistence type="predicted"/>
<dbReference type="Proteomes" id="UP000800082">
    <property type="component" value="Unassembled WGS sequence"/>
</dbReference>